<dbReference type="EMBL" id="LR796345">
    <property type="protein sequence ID" value="CAB4138494.1"/>
    <property type="molecule type" value="Genomic_DNA"/>
</dbReference>
<evidence type="ECO:0000313" key="1">
    <source>
        <dbReference type="EMBL" id="CAB4138494.1"/>
    </source>
</evidence>
<sequence>MPYIILKYVNSNDTKLPVIMLDINDEVWEFKDKEQAEHIANILSQNSTTGKEYEVKKV</sequence>
<organism evidence="1">
    <name type="scientific">uncultured Caudovirales phage</name>
    <dbReference type="NCBI Taxonomy" id="2100421"/>
    <lineage>
        <taxon>Viruses</taxon>
        <taxon>Duplodnaviria</taxon>
        <taxon>Heunggongvirae</taxon>
        <taxon>Uroviricota</taxon>
        <taxon>Caudoviricetes</taxon>
        <taxon>Peduoviridae</taxon>
        <taxon>Maltschvirus</taxon>
        <taxon>Maltschvirus maltsch</taxon>
    </lineage>
</organism>
<accession>A0A6J5LV66</accession>
<reference evidence="1" key="1">
    <citation type="submission" date="2020-04" db="EMBL/GenBank/DDBJ databases">
        <authorList>
            <person name="Chiriac C."/>
            <person name="Salcher M."/>
            <person name="Ghai R."/>
            <person name="Kavagutti S V."/>
        </authorList>
    </citation>
    <scope>NUCLEOTIDE SEQUENCE</scope>
</reference>
<name>A0A6J5LV66_9CAUD</name>
<protein>
    <submittedName>
        <fullName evidence="1">Uncharacterized protein</fullName>
    </submittedName>
</protein>
<gene>
    <name evidence="1" type="ORF">UFOVP331_70</name>
</gene>
<proteinExistence type="predicted"/>